<protein>
    <recommendedName>
        <fullName evidence="6">Glycerol-3-phosphate dehydrogenase [NAD(+)]</fullName>
        <ecNumber evidence="6">1.1.1.8</ecNumber>
    </recommendedName>
</protein>
<evidence type="ECO:0000313" key="9">
    <source>
        <dbReference type="EMBL" id="GFH51489.1"/>
    </source>
</evidence>
<dbReference type="Gene3D" id="3.40.50.720">
    <property type="entry name" value="NAD(P)-binding Rossmann-like Domain"/>
    <property type="match status" value="1"/>
</dbReference>
<reference evidence="9 10" key="1">
    <citation type="journal article" date="2021" name="Sci. Rep.">
        <title>The genome of the diatom Chaetoceros tenuissimus carries an ancient integrated fragment of an extant virus.</title>
        <authorList>
            <person name="Hongo Y."/>
            <person name="Kimura K."/>
            <person name="Takaki Y."/>
            <person name="Yoshida Y."/>
            <person name="Baba S."/>
            <person name="Kobayashi G."/>
            <person name="Nagasaki K."/>
            <person name="Hano T."/>
            <person name="Tomaru Y."/>
        </authorList>
    </citation>
    <scope>NUCLEOTIDE SEQUENCE [LARGE SCALE GENOMIC DNA]</scope>
    <source>
        <strain evidence="9 10">NIES-3715</strain>
    </source>
</reference>
<dbReference type="GO" id="GO:0042803">
    <property type="term" value="F:protein homodimerization activity"/>
    <property type="evidence" value="ECO:0007669"/>
    <property type="project" value="InterPro"/>
</dbReference>
<feature type="domain" description="Glycerol-3-phosphate dehydrogenase NAD-dependent N-terminal" evidence="7">
    <location>
        <begin position="91"/>
        <end position="270"/>
    </location>
</feature>
<dbReference type="InterPro" id="IPR013328">
    <property type="entry name" value="6PGD_dom2"/>
</dbReference>
<organism evidence="9 10">
    <name type="scientific">Chaetoceros tenuissimus</name>
    <dbReference type="NCBI Taxonomy" id="426638"/>
    <lineage>
        <taxon>Eukaryota</taxon>
        <taxon>Sar</taxon>
        <taxon>Stramenopiles</taxon>
        <taxon>Ochrophyta</taxon>
        <taxon>Bacillariophyta</taxon>
        <taxon>Coscinodiscophyceae</taxon>
        <taxon>Chaetocerotophycidae</taxon>
        <taxon>Chaetocerotales</taxon>
        <taxon>Chaetocerotaceae</taxon>
        <taxon>Chaetoceros</taxon>
    </lineage>
</organism>
<dbReference type="InterPro" id="IPR036291">
    <property type="entry name" value="NAD(P)-bd_dom_sf"/>
</dbReference>
<dbReference type="Pfam" id="PF07479">
    <property type="entry name" value="NAD_Gly3P_dh_C"/>
    <property type="match status" value="1"/>
</dbReference>
<evidence type="ECO:0000256" key="1">
    <source>
        <dbReference type="ARBA" id="ARBA00011009"/>
    </source>
</evidence>
<evidence type="ECO:0000256" key="6">
    <source>
        <dbReference type="RuleBase" id="RU361243"/>
    </source>
</evidence>
<evidence type="ECO:0000256" key="3">
    <source>
        <dbReference type="ARBA" id="ARBA00023027"/>
    </source>
</evidence>
<dbReference type="Pfam" id="PF01210">
    <property type="entry name" value="NAD_Gly3P_dh_N"/>
    <property type="match status" value="1"/>
</dbReference>
<evidence type="ECO:0000256" key="4">
    <source>
        <dbReference type="ARBA" id="ARBA00048683"/>
    </source>
</evidence>
<dbReference type="GO" id="GO:0141152">
    <property type="term" value="F:glycerol-3-phosphate dehydrogenase (NAD+) activity"/>
    <property type="evidence" value="ECO:0007669"/>
    <property type="project" value="UniProtKB-UniRule"/>
</dbReference>
<name>A0AAD3CTE6_9STRA</name>
<dbReference type="SUPFAM" id="SSF51735">
    <property type="entry name" value="NAD(P)-binding Rossmann-fold domains"/>
    <property type="match status" value="1"/>
</dbReference>
<comment type="caution">
    <text evidence="9">The sequence shown here is derived from an EMBL/GenBank/DDBJ whole genome shotgun (WGS) entry which is preliminary data.</text>
</comment>
<evidence type="ECO:0000259" key="7">
    <source>
        <dbReference type="Pfam" id="PF01210"/>
    </source>
</evidence>
<comment type="similarity">
    <text evidence="1 5">Belongs to the NAD-dependent glycerol-3-phosphate dehydrogenase family.</text>
</comment>
<dbReference type="GO" id="GO:0005829">
    <property type="term" value="C:cytosol"/>
    <property type="evidence" value="ECO:0007669"/>
    <property type="project" value="TreeGrafter"/>
</dbReference>
<dbReference type="PANTHER" id="PTHR11728:SF8">
    <property type="entry name" value="GLYCEROL-3-PHOSPHATE DEHYDROGENASE [NAD(+)]-RELATED"/>
    <property type="match status" value="1"/>
</dbReference>
<dbReference type="AlphaFoldDB" id="A0AAD3CTE6"/>
<sequence length="465" mass="52265">MKIEETTVIRKDSSDLLISDSESSNSPLPNCANQESLGCMSQHIWFQLIRLKKTFMGFLNKKFYSRLRHAGLDKFVTSMINIPPSASLGEKVCIIGSGNWGTSIAITVANNAQRLSFCDPIVNMWVYDEDIQYKGDMKKLSEIINEEHENVKYLPDIKLPHNLRAEPDLAKACSDASLIIFVIPHQFLPRILRRMKSYIPSHSRGVSLMKGMNFDLEKKVPVLISKSIEENLSSSFDDCHFKFQCGVLMGANVAKDVARNEVSESTLACDFDSRKGIDMNERTRLIFDSKTLHVQHVKDVAGAELAGALKNVIALGAGFIDALEFGNNTKASLLRVGLKEMISFSQMFFKGVKTDTFLESCGIADLITTCYGGRNRKCAEEYARRRLASDRKKLDGNDCEHLWYEVEKELLNGQKLQGTLACREVHIVLESRGLLHRFPLIKCIYDIAFEGTDVGQIVEGIKVYK</sequence>
<dbReference type="EMBL" id="BLLK01000045">
    <property type="protein sequence ID" value="GFH51489.1"/>
    <property type="molecule type" value="Genomic_DNA"/>
</dbReference>
<dbReference type="InterPro" id="IPR006109">
    <property type="entry name" value="G3P_DH_NAD-dep_C"/>
</dbReference>
<dbReference type="Proteomes" id="UP001054902">
    <property type="component" value="Unassembled WGS sequence"/>
</dbReference>
<dbReference type="EC" id="1.1.1.8" evidence="6"/>
<keyword evidence="2 5" id="KW-0560">Oxidoreductase</keyword>
<dbReference type="PROSITE" id="PS00957">
    <property type="entry name" value="NAD_G3PDH"/>
    <property type="match status" value="1"/>
</dbReference>
<dbReference type="GO" id="GO:0046168">
    <property type="term" value="P:glycerol-3-phosphate catabolic process"/>
    <property type="evidence" value="ECO:0007669"/>
    <property type="project" value="UniProtKB-UniRule"/>
</dbReference>
<feature type="domain" description="Glycerol-3-phosphate dehydrogenase NAD-dependent C-terminal" evidence="8">
    <location>
        <begin position="299"/>
        <end position="459"/>
    </location>
</feature>
<accession>A0AAD3CTE6</accession>
<keyword evidence="10" id="KW-1185">Reference proteome</keyword>
<gene>
    <name evidence="9" type="ORF">CTEN210_07965</name>
</gene>
<evidence type="ECO:0000256" key="5">
    <source>
        <dbReference type="RuleBase" id="RU000437"/>
    </source>
</evidence>
<dbReference type="PRINTS" id="PR00077">
    <property type="entry name" value="GPDHDRGNASE"/>
</dbReference>
<dbReference type="FunFam" id="1.10.1040.10:FF:000004">
    <property type="entry name" value="Glycerol-3-phosphate dehydrogenase [NAD(+)]"/>
    <property type="match status" value="1"/>
</dbReference>
<evidence type="ECO:0000313" key="10">
    <source>
        <dbReference type="Proteomes" id="UP001054902"/>
    </source>
</evidence>
<dbReference type="InterPro" id="IPR008927">
    <property type="entry name" value="6-PGluconate_DH-like_C_sf"/>
</dbReference>
<dbReference type="InterPro" id="IPR006168">
    <property type="entry name" value="G3P_DH_NAD-dep"/>
</dbReference>
<dbReference type="GO" id="GO:0051287">
    <property type="term" value="F:NAD binding"/>
    <property type="evidence" value="ECO:0007669"/>
    <property type="project" value="UniProtKB-UniRule"/>
</dbReference>
<proteinExistence type="inferred from homology"/>
<comment type="catalytic activity">
    <reaction evidence="4 6">
        <text>sn-glycerol 3-phosphate + NAD(+) = dihydroxyacetone phosphate + NADH + H(+)</text>
        <dbReference type="Rhea" id="RHEA:11092"/>
        <dbReference type="ChEBI" id="CHEBI:15378"/>
        <dbReference type="ChEBI" id="CHEBI:57540"/>
        <dbReference type="ChEBI" id="CHEBI:57597"/>
        <dbReference type="ChEBI" id="CHEBI:57642"/>
        <dbReference type="ChEBI" id="CHEBI:57945"/>
        <dbReference type="EC" id="1.1.1.8"/>
    </reaction>
</comment>
<dbReference type="SUPFAM" id="SSF48179">
    <property type="entry name" value="6-phosphogluconate dehydrogenase C-terminal domain-like"/>
    <property type="match status" value="1"/>
</dbReference>
<dbReference type="PANTHER" id="PTHR11728">
    <property type="entry name" value="GLYCEROL-3-PHOSPHATE DEHYDROGENASE"/>
    <property type="match status" value="1"/>
</dbReference>
<keyword evidence="3 5" id="KW-0520">NAD</keyword>
<dbReference type="NCBIfam" id="TIGR03376">
    <property type="entry name" value="glycerol3P_DH"/>
    <property type="match status" value="1"/>
</dbReference>
<evidence type="ECO:0000259" key="8">
    <source>
        <dbReference type="Pfam" id="PF07479"/>
    </source>
</evidence>
<dbReference type="GO" id="GO:0005975">
    <property type="term" value="P:carbohydrate metabolic process"/>
    <property type="evidence" value="ECO:0007669"/>
    <property type="project" value="InterPro"/>
</dbReference>
<dbReference type="Gene3D" id="1.10.1040.10">
    <property type="entry name" value="N-(1-d-carboxylethyl)-l-norvaline Dehydrogenase, domain 2"/>
    <property type="match status" value="1"/>
</dbReference>
<dbReference type="InterPro" id="IPR017751">
    <property type="entry name" value="G3P_DH_NAD-dep_euk"/>
</dbReference>
<evidence type="ECO:0000256" key="2">
    <source>
        <dbReference type="ARBA" id="ARBA00023002"/>
    </source>
</evidence>
<dbReference type="InterPro" id="IPR011128">
    <property type="entry name" value="G3P_DH_NAD-dep_N"/>
</dbReference>